<dbReference type="AlphaFoldDB" id="A0A2G8SLD7"/>
<proteinExistence type="predicted"/>
<dbReference type="Proteomes" id="UP000230002">
    <property type="component" value="Unassembled WGS sequence"/>
</dbReference>
<sequence length="373" mass="42133">MLPSSVPSSKTMRPDSLHVLAPTLAPSSRLTAKRNGSSNLSWTVVDAGAGGNTFVRPHGWFTRDHFESFSETIASSSYLAIGSLVKIIHCDLKQLIRIGDVVQAPLPMHVVRRFVNLKSLTVVADSIVPFRPSFVGFLKYFSVCDTLDSLYIRRGCYFIAFEHLAGLGAVLSFRHIKSLQTRQSIWFSRGSMNWSDYPGFTRLSNVKLCLSVDMDSLYSLLSSTVEHLSVWEVERPGMHETYHAWEVARLKSLKSLELTFAQEDIHWVVRTLVNNGSRVLETVSFNYLSIDVDQTPETVQHQLTEQVIDGILRASRPFASVTRVVVKLFANDPSNEGERWSKAVQAALCRTHELKMLHFSVHQYTAADWDRDW</sequence>
<keyword evidence="2" id="KW-1185">Reference proteome</keyword>
<protein>
    <submittedName>
        <fullName evidence="1">Uncharacterized protein</fullName>
    </submittedName>
</protein>
<evidence type="ECO:0000313" key="2">
    <source>
        <dbReference type="Proteomes" id="UP000230002"/>
    </source>
</evidence>
<gene>
    <name evidence="1" type="ORF">GSI_03364</name>
</gene>
<organism evidence="1 2">
    <name type="scientific">Ganoderma sinense ZZ0214-1</name>
    <dbReference type="NCBI Taxonomy" id="1077348"/>
    <lineage>
        <taxon>Eukaryota</taxon>
        <taxon>Fungi</taxon>
        <taxon>Dikarya</taxon>
        <taxon>Basidiomycota</taxon>
        <taxon>Agaricomycotina</taxon>
        <taxon>Agaricomycetes</taxon>
        <taxon>Polyporales</taxon>
        <taxon>Polyporaceae</taxon>
        <taxon>Ganoderma</taxon>
    </lineage>
</organism>
<reference evidence="1 2" key="1">
    <citation type="journal article" date="2015" name="Sci. Rep.">
        <title>Chromosome-level genome map provides insights into diverse defense mechanisms in the medicinal fungus Ganoderma sinense.</title>
        <authorList>
            <person name="Zhu Y."/>
            <person name="Xu J."/>
            <person name="Sun C."/>
            <person name="Zhou S."/>
            <person name="Xu H."/>
            <person name="Nelson D.R."/>
            <person name="Qian J."/>
            <person name="Song J."/>
            <person name="Luo H."/>
            <person name="Xiang L."/>
            <person name="Li Y."/>
            <person name="Xu Z."/>
            <person name="Ji A."/>
            <person name="Wang L."/>
            <person name="Lu S."/>
            <person name="Hayward A."/>
            <person name="Sun W."/>
            <person name="Li X."/>
            <person name="Schwartz D.C."/>
            <person name="Wang Y."/>
            <person name="Chen S."/>
        </authorList>
    </citation>
    <scope>NUCLEOTIDE SEQUENCE [LARGE SCALE GENOMIC DNA]</scope>
    <source>
        <strain evidence="1 2">ZZ0214-1</strain>
    </source>
</reference>
<accession>A0A2G8SLD7</accession>
<dbReference type="STRING" id="1077348.A0A2G8SLD7"/>
<dbReference type="EMBL" id="AYKW01000005">
    <property type="protein sequence ID" value="PIL34585.1"/>
    <property type="molecule type" value="Genomic_DNA"/>
</dbReference>
<evidence type="ECO:0000313" key="1">
    <source>
        <dbReference type="EMBL" id="PIL34585.1"/>
    </source>
</evidence>
<comment type="caution">
    <text evidence="1">The sequence shown here is derived from an EMBL/GenBank/DDBJ whole genome shotgun (WGS) entry which is preliminary data.</text>
</comment>
<name>A0A2G8SLD7_9APHY</name>